<feature type="transmembrane region" description="Helical" evidence="2">
    <location>
        <begin position="417"/>
        <end position="435"/>
    </location>
</feature>
<organism evidence="3 4">
    <name type="scientific">Trypanosoma theileri</name>
    <dbReference type="NCBI Taxonomy" id="67003"/>
    <lineage>
        <taxon>Eukaryota</taxon>
        <taxon>Discoba</taxon>
        <taxon>Euglenozoa</taxon>
        <taxon>Kinetoplastea</taxon>
        <taxon>Metakinetoplastina</taxon>
        <taxon>Trypanosomatida</taxon>
        <taxon>Trypanosomatidae</taxon>
        <taxon>Trypanosoma</taxon>
    </lineage>
</organism>
<evidence type="ECO:0000313" key="3">
    <source>
        <dbReference type="EMBL" id="ORC84168.1"/>
    </source>
</evidence>
<dbReference type="EMBL" id="NBCO01000048">
    <property type="protein sequence ID" value="ORC84168.1"/>
    <property type="molecule type" value="Genomic_DNA"/>
</dbReference>
<sequence length="455" mass="52259">MSQSSSFESSLGSTLSRGDNSRDTVPDKRTTLLHPEAYVKRLPIEIIHRIFMEVIESDNSNFAWIGILSCVCWRWYCACQHPVMWEFVAKKIFVVYPLVQRLRSAPLDKSDMQLLNRMRRLGAPEQFITQHNTMEPLIAPTSQTLRKAMEEVKRYQESRSYYEYVQRRRLFVLQMVLSWILLSFSLFLGTTVCAIEGISLGDFCTPSTAFSLLWMTYTAIVTIVIANVVMEAHFEPKPLFYRLRKNKPLIIRSAVAIVIGLCCVALPTFLVQVNISRKERFAWLWCGITPIVSLCLWQIYVIFSCIVPSVKQQLGEQRTGFKLKAIIMFFFLNIPYAFPLLFAGALFCILKYIEYGGKIYMLVGTIPVLTSLAVLTLLFLVDFCLTRRAKDLVTCCCLFLAMLFPLSLMWIEFRGLCLLPVATASFVFFFAHLRLMASKAFRELVDGAHVCSRRM</sequence>
<name>A0A1X0NI23_9TRYP</name>
<dbReference type="Proteomes" id="UP000192257">
    <property type="component" value="Unassembled WGS sequence"/>
</dbReference>
<evidence type="ECO:0000256" key="2">
    <source>
        <dbReference type="SAM" id="Phobius"/>
    </source>
</evidence>
<feature type="transmembrane region" description="Helical" evidence="2">
    <location>
        <begin position="392"/>
        <end position="411"/>
    </location>
</feature>
<dbReference type="OrthoDB" id="278244at2759"/>
<feature type="transmembrane region" description="Helical" evidence="2">
    <location>
        <begin position="249"/>
        <end position="270"/>
    </location>
</feature>
<evidence type="ECO:0000256" key="1">
    <source>
        <dbReference type="SAM" id="MobiDB-lite"/>
    </source>
</evidence>
<dbReference type="AlphaFoldDB" id="A0A1X0NI23"/>
<feature type="transmembrane region" description="Helical" evidence="2">
    <location>
        <begin position="327"/>
        <end position="353"/>
    </location>
</feature>
<reference evidence="3 4" key="1">
    <citation type="submission" date="2017-03" db="EMBL/GenBank/DDBJ databases">
        <title>An alternative strategy for trypanosome survival in the mammalian bloodstream revealed through genome and transcriptome analysis of the ubiquitous bovine parasite Trypanosoma (Megatrypanum) theileri.</title>
        <authorList>
            <person name="Kelly S."/>
            <person name="Ivens A."/>
            <person name="Mott A."/>
            <person name="O'Neill E."/>
            <person name="Emms D."/>
            <person name="Macleod O."/>
            <person name="Voorheis P."/>
            <person name="Matthews J."/>
            <person name="Matthews K."/>
            <person name="Carrington M."/>
        </authorList>
    </citation>
    <scope>NUCLEOTIDE SEQUENCE [LARGE SCALE GENOMIC DNA]</scope>
    <source>
        <strain evidence="3">Edinburgh</strain>
    </source>
</reference>
<dbReference type="RefSeq" id="XP_028878234.1">
    <property type="nucleotide sequence ID" value="XM_029030465.1"/>
</dbReference>
<evidence type="ECO:0000313" key="4">
    <source>
        <dbReference type="Proteomes" id="UP000192257"/>
    </source>
</evidence>
<feature type="compositionally biased region" description="Low complexity" evidence="1">
    <location>
        <begin position="1"/>
        <end position="16"/>
    </location>
</feature>
<comment type="caution">
    <text evidence="3">The sequence shown here is derived from an EMBL/GenBank/DDBJ whole genome shotgun (WGS) entry which is preliminary data.</text>
</comment>
<dbReference type="SUPFAM" id="SSF81383">
    <property type="entry name" value="F-box domain"/>
    <property type="match status" value="1"/>
</dbReference>
<feature type="transmembrane region" description="Helical" evidence="2">
    <location>
        <begin position="282"/>
        <end position="307"/>
    </location>
</feature>
<dbReference type="GeneID" id="39990245"/>
<proteinExistence type="predicted"/>
<feature type="transmembrane region" description="Helical" evidence="2">
    <location>
        <begin position="359"/>
        <end position="380"/>
    </location>
</feature>
<accession>A0A1X0NI23</accession>
<keyword evidence="4" id="KW-1185">Reference proteome</keyword>
<protein>
    <submittedName>
        <fullName evidence="3">Uncharacterized protein</fullName>
    </submittedName>
</protein>
<keyword evidence="2" id="KW-1133">Transmembrane helix</keyword>
<feature type="transmembrane region" description="Helical" evidence="2">
    <location>
        <begin position="170"/>
        <end position="189"/>
    </location>
</feature>
<keyword evidence="2" id="KW-0472">Membrane</keyword>
<gene>
    <name evidence="3" type="ORF">TM35_000481290</name>
</gene>
<dbReference type="VEuPathDB" id="TriTrypDB:TM35_000481290"/>
<dbReference type="InterPro" id="IPR036047">
    <property type="entry name" value="F-box-like_dom_sf"/>
</dbReference>
<feature type="transmembrane region" description="Helical" evidence="2">
    <location>
        <begin position="209"/>
        <end position="229"/>
    </location>
</feature>
<keyword evidence="2" id="KW-0812">Transmembrane</keyword>
<feature type="region of interest" description="Disordered" evidence="1">
    <location>
        <begin position="1"/>
        <end position="27"/>
    </location>
</feature>